<feature type="region of interest" description="Disordered" evidence="6">
    <location>
        <begin position="282"/>
        <end position="310"/>
    </location>
</feature>
<organism evidence="8 9">
    <name type="scientific">Malassezia globosa (strain ATCC MYA-4612 / CBS 7966)</name>
    <name type="common">Dandruff-associated fungus</name>
    <dbReference type="NCBI Taxonomy" id="425265"/>
    <lineage>
        <taxon>Eukaryota</taxon>
        <taxon>Fungi</taxon>
        <taxon>Dikarya</taxon>
        <taxon>Basidiomycota</taxon>
        <taxon>Ustilaginomycotina</taxon>
        <taxon>Malasseziomycetes</taxon>
        <taxon>Malasseziales</taxon>
        <taxon>Malasseziaceae</taxon>
        <taxon>Malassezia</taxon>
    </lineage>
</organism>
<feature type="domain" description="C2H2-type" evidence="7">
    <location>
        <begin position="206"/>
        <end position="235"/>
    </location>
</feature>
<sequence>MEEFTSQMQQAHVPDHDTKLLQEYLSTPIPLGSSREKENDTCITTIAPADRELDPSTDTGTDTDIDADTAAWCDHAVRGQCMLGEEEKALDDMATACFCPPAQDGQRKRHPCGWINCSCSFDTHAELTAHIAQVHVGSGKTEYECGWVGCERAMQGRKFTQKQKVLRHIQTHTGDRPYECPSCHKRFSEASTLTQHMRTHTQERPYKCDFPGCNKTFSVVGSLTIHKRTHTGDRPFKCPYPNCDKQFSESSNLNKHIRVHRGDKPFQCPECLRRFTRPDQLTRHRKVHDKSLSAPRARNIPTPTPPVLMP</sequence>
<dbReference type="GO" id="GO:0005634">
    <property type="term" value="C:nucleus"/>
    <property type="evidence" value="ECO:0007669"/>
    <property type="project" value="TreeGrafter"/>
</dbReference>
<dbReference type="Proteomes" id="UP000008837">
    <property type="component" value="Unassembled WGS sequence"/>
</dbReference>
<dbReference type="FunFam" id="3.30.160.60:FF:002343">
    <property type="entry name" value="Zinc finger protein 33A"/>
    <property type="match status" value="1"/>
</dbReference>
<dbReference type="SUPFAM" id="SSF57667">
    <property type="entry name" value="beta-beta-alpha zinc fingers"/>
    <property type="match status" value="2"/>
</dbReference>
<dbReference type="SMART" id="SM00355">
    <property type="entry name" value="ZnF_C2H2"/>
    <property type="match status" value="6"/>
</dbReference>
<keyword evidence="9" id="KW-1185">Reference proteome</keyword>
<feature type="domain" description="C2H2-type" evidence="7">
    <location>
        <begin position="143"/>
        <end position="177"/>
    </location>
</feature>
<dbReference type="GO" id="GO:0000981">
    <property type="term" value="F:DNA-binding transcription factor activity, RNA polymerase II-specific"/>
    <property type="evidence" value="ECO:0007669"/>
    <property type="project" value="UniProtKB-ARBA"/>
</dbReference>
<evidence type="ECO:0000259" key="7">
    <source>
        <dbReference type="PROSITE" id="PS50157"/>
    </source>
</evidence>
<dbReference type="FunFam" id="3.30.160.60:FF:000125">
    <property type="entry name" value="Putative zinc finger protein 143"/>
    <property type="match status" value="2"/>
</dbReference>
<reference evidence="8 9" key="1">
    <citation type="journal article" date="2007" name="Proc. Natl. Acad. Sci. U.S.A.">
        <title>Dandruff-associated Malassezia genomes reveal convergent and divergent virulence traits shared with plant and human fungal pathogens.</title>
        <authorList>
            <person name="Xu J."/>
            <person name="Saunders C.W."/>
            <person name="Hu P."/>
            <person name="Grant R.A."/>
            <person name="Boekhout T."/>
            <person name="Kuramae E.E."/>
            <person name="Kronstad J.W."/>
            <person name="Deangelis Y.M."/>
            <person name="Reeder N.L."/>
            <person name="Johnstone K.R."/>
            <person name="Leland M."/>
            <person name="Fieno A.M."/>
            <person name="Begley W.M."/>
            <person name="Sun Y."/>
            <person name="Lacey M.P."/>
            <person name="Chaudhary T."/>
            <person name="Keough T."/>
            <person name="Chu L."/>
            <person name="Sears R."/>
            <person name="Yuan B."/>
            <person name="Dawson T.L.Jr."/>
        </authorList>
    </citation>
    <scope>NUCLEOTIDE SEQUENCE [LARGE SCALE GENOMIC DNA]</scope>
    <source>
        <strain evidence="9">ATCC MYA-4612 / CBS 7966</strain>
    </source>
</reference>
<protein>
    <recommendedName>
        <fullName evidence="7">C2H2-type domain-containing protein</fullName>
    </recommendedName>
</protein>
<dbReference type="OrthoDB" id="3437960at2759"/>
<evidence type="ECO:0000256" key="3">
    <source>
        <dbReference type="ARBA" id="ARBA00022771"/>
    </source>
</evidence>
<evidence type="ECO:0000313" key="8">
    <source>
        <dbReference type="EMBL" id="EDP45289.1"/>
    </source>
</evidence>
<feature type="domain" description="C2H2-type" evidence="7">
    <location>
        <begin position="178"/>
        <end position="205"/>
    </location>
</feature>
<keyword evidence="3 5" id="KW-0863">Zinc-finger</keyword>
<dbReference type="GO" id="GO:0000978">
    <property type="term" value="F:RNA polymerase II cis-regulatory region sequence-specific DNA binding"/>
    <property type="evidence" value="ECO:0007669"/>
    <property type="project" value="TreeGrafter"/>
</dbReference>
<name>A8PSL3_MALGO</name>
<dbReference type="EMBL" id="AAYY01000001">
    <property type="protein sequence ID" value="EDP45289.1"/>
    <property type="molecule type" value="Genomic_DNA"/>
</dbReference>
<dbReference type="InterPro" id="IPR036236">
    <property type="entry name" value="Znf_C2H2_sf"/>
</dbReference>
<evidence type="ECO:0000313" key="9">
    <source>
        <dbReference type="Proteomes" id="UP000008837"/>
    </source>
</evidence>
<keyword evidence="1" id="KW-0479">Metal-binding</keyword>
<evidence type="ECO:0000256" key="6">
    <source>
        <dbReference type="SAM" id="MobiDB-lite"/>
    </source>
</evidence>
<evidence type="ECO:0000256" key="4">
    <source>
        <dbReference type="ARBA" id="ARBA00022833"/>
    </source>
</evidence>
<dbReference type="InParanoid" id="A8PSL3"/>
<dbReference type="Gene3D" id="3.30.160.60">
    <property type="entry name" value="Classic Zinc Finger"/>
    <property type="match status" value="6"/>
</dbReference>
<dbReference type="AlphaFoldDB" id="A8PSL3"/>
<evidence type="ECO:0000256" key="1">
    <source>
        <dbReference type="ARBA" id="ARBA00022723"/>
    </source>
</evidence>
<dbReference type="GO" id="GO:0045944">
    <property type="term" value="P:positive regulation of transcription by RNA polymerase II"/>
    <property type="evidence" value="ECO:0007669"/>
    <property type="project" value="UniProtKB-ARBA"/>
</dbReference>
<keyword evidence="2" id="KW-0677">Repeat</keyword>
<dbReference type="VEuPathDB" id="FungiDB:MGL_0278"/>
<dbReference type="PANTHER" id="PTHR19818">
    <property type="entry name" value="ZINC FINGER PROTEIN ZIC AND GLI"/>
    <property type="match status" value="1"/>
</dbReference>
<evidence type="ECO:0000256" key="2">
    <source>
        <dbReference type="ARBA" id="ARBA00022737"/>
    </source>
</evidence>
<evidence type="ECO:0000256" key="5">
    <source>
        <dbReference type="PROSITE-ProRule" id="PRU00042"/>
    </source>
</evidence>
<dbReference type="RefSeq" id="XP_001732503.1">
    <property type="nucleotide sequence ID" value="XM_001732451.1"/>
</dbReference>
<dbReference type="PROSITE" id="PS50157">
    <property type="entry name" value="ZINC_FINGER_C2H2_2"/>
    <property type="match status" value="6"/>
</dbReference>
<dbReference type="PANTHER" id="PTHR19818:SF139">
    <property type="entry name" value="PAIR-RULE PROTEIN ODD-PAIRED"/>
    <property type="match status" value="1"/>
</dbReference>
<dbReference type="FunFam" id="3.30.160.60:FF:000538">
    <property type="entry name" value="zinc finger protein 853"/>
    <property type="match status" value="1"/>
</dbReference>
<feature type="domain" description="C2H2-type" evidence="7">
    <location>
        <begin position="110"/>
        <end position="140"/>
    </location>
</feature>
<dbReference type="InterPro" id="IPR050329">
    <property type="entry name" value="GLI_C2H2-zinc-finger"/>
</dbReference>
<dbReference type="Pfam" id="PF00096">
    <property type="entry name" value="zf-C2H2"/>
    <property type="match status" value="4"/>
</dbReference>
<dbReference type="GO" id="GO:0008270">
    <property type="term" value="F:zinc ion binding"/>
    <property type="evidence" value="ECO:0007669"/>
    <property type="project" value="UniProtKB-KW"/>
</dbReference>
<keyword evidence="4" id="KW-0862">Zinc</keyword>
<dbReference type="InterPro" id="IPR013087">
    <property type="entry name" value="Znf_C2H2_type"/>
</dbReference>
<comment type="caution">
    <text evidence="8">The sequence shown here is derived from an EMBL/GenBank/DDBJ whole genome shotgun (WGS) entry which is preliminary data.</text>
</comment>
<feature type="domain" description="C2H2-type" evidence="7">
    <location>
        <begin position="266"/>
        <end position="288"/>
    </location>
</feature>
<gene>
    <name evidence="8" type="ORF">MGL_0278</name>
</gene>
<dbReference type="PROSITE" id="PS00028">
    <property type="entry name" value="ZINC_FINGER_C2H2_1"/>
    <property type="match status" value="5"/>
</dbReference>
<dbReference type="STRING" id="425265.A8PSL3"/>
<proteinExistence type="predicted"/>
<dbReference type="KEGG" id="mgl:MGL_0278"/>
<accession>A8PSL3</accession>
<feature type="domain" description="C2H2-type" evidence="7">
    <location>
        <begin position="236"/>
        <end position="265"/>
    </location>
</feature>
<dbReference type="GeneID" id="5856809"/>